<dbReference type="EMBL" id="UPSH01000001">
    <property type="protein sequence ID" value="VBB17916.1"/>
    <property type="molecule type" value="Genomic_DNA"/>
</dbReference>
<gene>
    <name evidence="1" type="ORF">YASMINEVIRUS_379</name>
</gene>
<accession>A0A5K0UA01</accession>
<name>A0A5K0UA01_9VIRU</name>
<evidence type="ECO:0000313" key="2">
    <source>
        <dbReference type="Proteomes" id="UP000594342"/>
    </source>
</evidence>
<evidence type="ECO:0000313" key="1">
    <source>
        <dbReference type="EMBL" id="VBB17916.1"/>
    </source>
</evidence>
<proteinExistence type="predicted"/>
<protein>
    <submittedName>
        <fullName evidence="1">Uncharacterized protein</fullName>
    </submittedName>
</protein>
<organism evidence="1 2">
    <name type="scientific">Yasminevirus sp. GU-2018</name>
    <dbReference type="NCBI Taxonomy" id="2420051"/>
    <lineage>
        <taxon>Viruses</taxon>
        <taxon>Varidnaviria</taxon>
        <taxon>Bamfordvirae</taxon>
        <taxon>Nucleocytoviricota</taxon>
        <taxon>Megaviricetes</taxon>
        <taxon>Imitervirales</taxon>
        <taxon>Mimiviridae</taxon>
        <taxon>Klosneuvirinae</taxon>
        <taxon>Yasminevirus</taxon>
        <taxon>Yasminevirus saudimassiliense</taxon>
    </lineage>
</organism>
<sequence>MSTDLTVETLLGSDGFVRFEDDENRSEGGLSKLKAKTEIYEDLHRGDPIKQLREFGMFNDKREIKYDKIEYTGVYNIDYEKGYARYLLSRSYILNKDIVGSIVYIENKEISFACPLYYLSVSDSEGNMMDESLYSVVLVVCDRKAQYNMQFNKGFIQDDNQDFYDIYAKHKNKVYRELINQVKHDRGHVTQYVINDYTDTIIIKFKEGFNKSSVRVECRVYDVYGYGGFFSCGWLFSD</sequence>
<keyword evidence="2" id="KW-1185">Reference proteome</keyword>
<reference evidence="1 2" key="1">
    <citation type="submission" date="2018-10" db="EMBL/GenBank/DDBJ databases">
        <authorList>
            <consortium name="IHU Genomes"/>
        </authorList>
    </citation>
    <scope>NUCLEOTIDE SEQUENCE [LARGE SCALE GENOMIC DNA]</scope>
    <source>
        <strain evidence="1 2">A1</strain>
    </source>
</reference>
<dbReference type="Proteomes" id="UP000594342">
    <property type="component" value="Unassembled WGS sequence"/>
</dbReference>
<comment type="caution">
    <text evidence="1">The sequence shown here is derived from an EMBL/GenBank/DDBJ whole genome shotgun (WGS) entry which is preliminary data.</text>
</comment>